<dbReference type="InterPro" id="IPR006150">
    <property type="entry name" value="Cys_repeat_1"/>
</dbReference>
<evidence type="ECO:0000259" key="1">
    <source>
        <dbReference type="Pfam" id="PF01683"/>
    </source>
</evidence>
<dbReference type="PANTHER" id="PTHR37157">
    <property type="entry name" value="PRION-LIKE-(Q/N-RICH) DOMAIN-BEARING PROTEIN 25"/>
    <property type="match status" value="1"/>
</dbReference>
<dbReference type="SMART" id="SM00289">
    <property type="entry name" value="WR1"/>
    <property type="match status" value="3"/>
</dbReference>
<feature type="domain" description="EB" evidence="1">
    <location>
        <begin position="67"/>
        <end position="105"/>
    </location>
</feature>
<reference evidence="2 3" key="2">
    <citation type="submission" date="2018-11" db="EMBL/GenBank/DDBJ databases">
        <authorList>
            <consortium name="Pathogen Informatics"/>
        </authorList>
    </citation>
    <scope>NUCLEOTIDE SEQUENCE [LARGE SCALE GENOMIC DNA]</scope>
    <source>
        <strain evidence="2 3">Costa Rica</strain>
    </source>
</reference>
<organism evidence="4">
    <name type="scientific">Angiostrongylus costaricensis</name>
    <name type="common">Nematode worm</name>
    <dbReference type="NCBI Taxonomy" id="334426"/>
    <lineage>
        <taxon>Eukaryota</taxon>
        <taxon>Metazoa</taxon>
        <taxon>Ecdysozoa</taxon>
        <taxon>Nematoda</taxon>
        <taxon>Chromadorea</taxon>
        <taxon>Rhabditida</taxon>
        <taxon>Rhabditina</taxon>
        <taxon>Rhabditomorpha</taxon>
        <taxon>Strongyloidea</taxon>
        <taxon>Metastrongylidae</taxon>
        <taxon>Angiostrongylus</taxon>
    </lineage>
</organism>
<keyword evidence="3" id="KW-1185">Reference proteome</keyword>
<dbReference type="Proteomes" id="UP000267027">
    <property type="component" value="Unassembled WGS sequence"/>
</dbReference>
<evidence type="ECO:0000313" key="4">
    <source>
        <dbReference type="WBParaSite" id="ACOC_0000702001-mRNA-1"/>
    </source>
</evidence>
<reference evidence="4" key="1">
    <citation type="submission" date="2016-04" db="UniProtKB">
        <authorList>
            <consortium name="WormBaseParasite"/>
        </authorList>
    </citation>
    <scope>IDENTIFICATION</scope>
</reference>
<gene>
    <name evidence="2" type="ORF">ACOC_LOCUS7021</name>
</gene>
<sequence length="302" mass="32444">MCQGGSECVRSRCQCPPGTSDVSGQCTPFGRKCERGTVLVNGQCEQLAPPGMRCETDQRLLYPTHSYSTVGGKCIANEQCVGGSICNVRGTCSCDDGFFEMDLYCVADNTSSPCSSTQVLVNGQCLEKVPLGSRCSHTRQCLGNSRCTNGFCQCPRGSSETEATCSSPECGRNQVCDIYKTITPGYAGCTRGHSFHQLLVLLYHALQVFVNRKCVPMVSVGRRCLFTEQCTGNSQCLKGFCECANGVASIDGICDTGSSFCKSYQARKLFANGAPINCLHSRCPANSHCEYSSTAQQYVCCG</sequence>
<dbReference type="InterPro" id="IPR006149">
    <property type="entry name" value="EB_dom"/>
</dbReference>
<name>A0A158PI10_ANGCS</name>
<dbReference type="PANTHER" id="PTHR37157:SF2">
    <property type="entry name" value="EB DOMAIN-CONTAINING PROTEIN-RELATED"/>
    <property type="match status" value="1"/>
</dbReference>
<feature type="domain" description="EB" evidence="1">
    <location>
        <begin position="114"/>
        <end position="165"/>
    </location>
</feature>
<dbReference type="WBParaSite" id="ACOC_0000702001-mRNA-1">
    <property type="protein sequence ID" value="ACOC_0000702001-mRNA-1"/>
    <property type="gene ID" value="ACOC_0000702001"/>
</dbReference>
<proteinExistence type="predicted"/>
<dbReference type="OMA" id="CIANEQC"/>
<accession>A0A158PI10</accession>
<evidence type="ECO:0000313" key="3">
    <source>
        <dbReference type="Proteomes" id="UP000267027"/>
    </source>
</evidence>
<protein>
    <submittedName>
        <fullName evidence="4">EB domain-containing protein</fullName>
    </submittedName>
</protein>
<dbReference type="STRING" id="334426.A0A158PI10"/>
<dbReference type="OrthoDB" id="5874482at2759"/>
<evidence type="ECO:0000313" key="2">
    <source>
        <dbReference type="EMBL" id="VDM58606.1"/>
    </source>
</evidence>
<dbReference type="EMBL" id="UYYA01003998">
    <property type="protein sequence ID" value="VDM58606.1"/>
    <property type="molecule type" value="Genomic_DNA"/>
</dbReference>
<dbReference type="AlphaFoldDB" id="A0A158PI10"/>
<dbReference type="Pfam" id="PF01683">
    <property type="entry name" value="EB"/>
    <property type="match status" value="3"/>
</dbReference>
<feature type="domain" description="EB" evidence="1">
    <location>
        <begin position="207"/>
        <end position="254"/>
    </location>
</feature>